<evidence type="ECO:0000313" key="3">
    <source>
        <dbReference type="Proteomes" id="UP000297703"/>
    </source>
</evidence>
<proteinExistence type="predicted"/>
<reference evidence="2 3" key="2">
    <citation type="submission" date="2019-04" db="EMBL/GenBank/DDBJ databases">
        <title>The genome sequence of big-headed turtle.</title>
        <authorList>
            <person name="Gong S."/>
        </authorList>
    </citation>
    <scope>NUCLEOTIDE SEQUENCE [LARGE SCALE GENOMIC DNA]</scope>
    <source>
        <strain evidence="2">DO16091913</strain>
        <tissue evidence="2">Muscle</tissue>
    </source>
</reference>
<dbReference type="EMBL" id="QXTE01000188">
    <property type="protein sequence ID" value="TFK02452.1"/>
    <property type="molecule type" value="Genomic_DNA"/>
</dbReference>
<gene>
    <name evidence="2" type="ORF">DR999_PMT15217</name>
</gene>
<evidence type="ECO:0000256" key="1">
    <source>
        <dbReference type="SAM" id="MobiDB-lite"/>
    </source>
</evidence>
<organism evidence="2 3">
    <name type="scientific">Platysternon megacephalum</name>
    <name type="common">big-headed turtle</name>
    <dbReference type="NCBI Taxonomy" id="55544"/>
    <lineage>
        <taxon>Eukaryota</taxon>
        <taxon>Metazoa</taxon>
        <taxon>Chordata</taxon>
        <taxon>Craniata</taxon>
        <taxon>Vertebrata</taxon>
        <taxon>Euteleostomi</taxon>
        <taxon>Archelosauria</taxon>
        <taxon>Testudinata</taxon>
        <taxon>Testudines</taxon>
        <taxon>Cryptodira</taxon>
        <taxon>Durocryptodira</taxon>
        <taxon>Testudinoidea</taxon>
        <taxon>Platysternidae</taxon>
        <taxon>Platysternon</taxon>
    </lineage>
</organism>
<feature type="compositionally biased region" description="Low complexity" evidence="1">
    <location>
        <begin position="1"/>
        <end position="22"/>
    </location>
</feature>
<sequence>MRPLRTTAPTASGLALGTAAAPVPQQPSEQRAPGPHQQWPVLLAPGPPRGPCQQQPVCRAIPGPAVSAKLHLNVLSTFWEIGVHCPQISALSGQLSLTEPV</sequence>
<comment type="caution">
    <text evidence="2">The sequence shown here is derived from an EMBL/GenBank/DDBJ whole genome shotgun (WGS) entry which is preliminary data.</text>
</comment>
<dbReference type="Proteomes" id="UP000297703">
    <property type="component" value="Unassembled WGS sequence"/>
</dbReference>
<keyword evidence="3" id="KW-1185">Reference proteome</keyword>
<reference evidence="2 3" key="1">
    <citation type="submission" date="2019-04" db="EMBL/GenBank/DDBJ databases">
        <title>Draft genome of the big-headed turtle Platysternon megacephalum.</title>
        <authorList>
            <person name="Gong S."/>
        </authorList>
    </citation>
    <scope>NUCLEOTIDE SEQUENCE [LARGE SCALE GENOMIC DNA]</scope>
    <source>
        <strain evidence="2">DO16091913</strain>
        <tissue evidence="2">Muscle</tissue>
    </source>
</reference>
<evidence type="ECO:0000313" key="2">
    <source>
        <dbReference type="EMBL" id="TFK02452.1"/>
    </source>
</evidence>
<name>A0A4D9E2S5_9SAUR</name>
<feature type="region of interest" description="Disordered" evidence="1">
    <location>
        <begin position="1"/>
        <end position="47"/>
    </location>
</feature>
<accession>A0A4D9E2S5</accession>
<dbReference type="AlphaFoldDB" id="A0A4D9E2S5"/>
<protein>
    <submittedName>
        <fullName evidence="2">F-box only protein 36</fullName>
    </submittedName>
</protein>